<dbReference type="Proteomes" id="UP000285456">
    <property type="component" value="Unassembled WGS sequence"/>
</dbReference>
<feature type="transmembrane region" description="Helical" evidence="1">
    <location>
        <begin position="20"/>
        <end position="38"/>
    </location>
</feature>
<reference evidence="2 3" key="1">
    <citation type="journal article" date="2007" name="Int. J. Syst. Evol. Microbiol.">
        <title>Oceanobacillus profundus sp. nov., isolated from a deep-sea sediment core.</title>
        <authorList>
            <person name="Kim Y.G."/>
            <person name="Choi D.H."/>
            <person name="Hyun S."/>
            <person name="Cho B.C."/>
        </authorList>
    </citation>
    <scope>NUCLEOTIDE SEQUENCE [LARGE SCALE GENOMIC DNA]</scope>
    <source>
        <strain evidence="2 3">DSM 18246</strain>
    </source>
</reference>
<protein>
    <recommendedName>
        <fullName evidence="4">ABC transporter permease</fullName>
    </recommendedName>
</protein>
<keyword evidence="3" id="KW-1185">Reference proteome</keyword>
<dbReference type="OrthoDB" id="2967072at2"/>
<keyword evidence="1" id="KW-0812">Transmembrane</keyword>
<dbReference type="RefSeq" id="WP_118889961.1">
    <property type="nucleotide sequence ID" value="NZ_PHUT01000013.1"/>
</dbReference>
<dbReference type="AlphaFoldDB" id="A0A417YD14"/>
<sequence>MFWKFTLFELKLLLKNRKSWFIAVFLLLFFILFFLYYSQDTPQSLADRKKMETGISYAVFDYLDQQRHDLPEVAEVYDYHTQIQSLLGMQVWHISGGNDSEQYVEDGLKLNQLRLKVHELGNEGIPDHLIVPTEEILKENALLHFIKDNNLPIESDSFATNHYFTNALAMMSGLLFLVIVLINGNEMLIYEQRHQSVMRGFPLAFIQKIVSKIMIHSIHIFIFLLLGFFIGSIYLASTMEAGEFSFPILIYKNESYVAISASQYLLYMFLGLALVTILLLLLSILLNMLFKNAFANILIGLGIFLLPDIALAAGFKATFIHPIKFIDIHKVLSGELAIELSNSSIDYWNAMAILGISTILLIAIIYVLNKYAYQRVPKNSPLEKAF</sequence>
<comment type="caution">
    <text evidence="2">The sequence shown here is derived from an EMBL/GenBank/DDBJ whole genome shotgun (WGS) entry which is preliminary data.</text>
</comment>
<feature type="transmembrane region" description="Helical" evidence="1">
    <location>
        <begin position="218"/>
        <end position="237"/>
    </location>
</feature>
<feature type="transmembrane region" description="Helical" evidence="1">
    <location>
        <begin position="347"/>
        <end position="368"/>
    </location>
</feature>
<evidence type="ECO:0008006" key="4">
    <source>
        <dbReference type="Google" id="ProtNLM"/>
    </source>
</evidence>
<organism evidence="2 3">
    <name type="scientific">Oceanobacillus profundus</name>
    <dbReference type="NCBI Taxonomy" id="372463"/>
    <lineage>
        <taxon>Bacteria</taxon>
        <taxon>Bacillati</taxon>
        <taxon>Bacillota</taxon>
        <taxon>Bacilli</taxon>
        <taxon>Bacillales</taxon>
        <taxon>Bacillaceae</taxon>
        <taxon>Oceanobacillus</taxon>
    </lineage>
</organism>
<dbReference type="EMBL" id="QWEH01000013">
    <property type="protein sequence ID" value="RHW30515.1"/>
    <property type="molecule type" value="Genomic_DNA"/>
</dbReference>
<evidence type="ECO:0000256" key="1">
    <source>
        <dbReference type="SAM" id="Phobius"/>
    </source>
</evidence>
<feature type="transmembrane region" description="Helical" evidence="1">
    <location>
        <begin position="293"/>
        <end position="315"/>
    </location>
</feature>
<feature type="transmembrane region" description="Helical" evidence="1">
    <location>
        <begin position="264"/>
        <end position="286"/>
    </location>
</feature>
<keyword evidence="1" id="KW-1133">Transmembrane helix</keyword>
<proteinExistence type="predicted"/>
<name>A0A417YD14_9BACI</name>
<gene>
    <name evidence="2" type="ORF">D1B32_16920</name>
</gene>
<evidence type="ECO:0000313" key="3">
    <source>
        <dbReference type="Proteomes" id="UP000285456"/>
    </source>
</evidence>
<keyword evidence="1" id="KW-0472">Membrane</keyword>
<feature type="transmembrane region" description="Helical" evidence="1">
    <location>
        <begin position="163"/>
        <end position="184"/>
    </location>
</feature>
<evidence type="ECO:0000313" key="2">
    <source>
        <dbReference type="EMBL" id="RHW30515.1"/>
    </source>
</evidence>
<accession>A0A417YD14</accession>